<proteinExistence type="predicted"/>
<dbReference type="AlphaFoldDB" id="A0A7C9DSD7"/>
<feature type="transmembrane region" description="Helical" evidence="2">
    <location>
        <begin position="21"/>
        <end position="44"/>
    </location>
</feature>
<dbReference type="InterPro" id="IPR036047">
    <property type="entry name" value="F-box-like_dom_sf"/>
</dbReference>
<evidence type="ECO:0000313" key="4">
    <source>
        <dbReference type="EMBL" id="MBA4647603.1"/>
    </source>
</evidence>
<evidence type="ECO:0000256" key="2">
    <source>
        <dbReference type="SAM" id="Phobius"/>
    </source>
</evidence>
<sequence>MWSSHRISTRRIRTFESVLNYFNSFLLLLSLYFFSLSLSLSLYLSRAASIGMAAAAIDDGGGQRRRPRRRSLESRLRVVVAENRRRSEIESQGAEAEEERENNGDGDPVKVLGEDLMMKILARLDARSLARSLLVSRPWFSLASSDSLWSPLCDQLWIGKAHIPRWAEVPGLSKLARYSRAVIDSKRVRIMREDLCDHAWDFHFTEAAPPYWKNLDPYWGGAGRPMRRYFHPDGSHTADLEDMVWGGHECSYTIVTGIVGDGKIRENYVRVNRWPRLAVSRREDWGWEMSNVVCAYSSIPDANIEGGTGPMF</sequence>
<dbReference type="InterPro" id="IPR001810">
    <property type="entry name" value="F-box_dom"/>
</dbReference>
<dbReference type="PROSITE" id="PS50181">
    <property type="entry name" value="FBOX"/>
    <property type="match status" value="1"/>
</dbReference>
<name>A0A7C9DSD7_OPUST</name>
<protein>
    <recommendedName>
        <fullName evidence="3">F-box domain-containing protein</fullName>
    </recommendedName>
</protein>
<dbReference type="PANTHER" id="PTHR48218:SF3">
    <property type="entry name" value="OS07G0170800 PROTEIN"/>
    <property type="match status" value="1"/>
</dbReference>
<dbReference type="Pfam" id="PF12937">
    <property type="entry name" value="F-box-like"/>
    <property type="match status" value="1"/>
</dbReference>
<dbReference type="PANTHER" id="PTHR48218">
    <property type="entry name" value="F-BOX DOMAIN CONTAINING PROTEIN"/>
    <property type="match status" value="1"/>
</dbReference>
<organism evidence="4">
    <name type="scientific">Opuntia streptacantha</name>
    <name type="common">Prickly pear cactus</name>
    <name type="synonym">Opuntia cardona</name>
    <dbReference type="NCBI Taxonomy" id="393608"/>
    <lineage>
        <taxon>Eukaryota</taxon>
        <taxon>Viridiplantae</taxon>
        <taxon>Streptophyta</taxon>
        <taxon>Embryophyta</taxon>
        <taxon>Tracheophyta</taxon>
        <taxon>Spermatophyta</taxon>
        <taxon>Magnoliopsida</taxon>
        <taxon>eudicotyledons</taxon>
        <taxon>Gunneridae</taxon>
        <taxon>Pentapetalae</taxon>
        <taxon>Caryophyllales</taxon>
        <taxon>Cactineae</taxon>
        <taxon>Cactaceae</taxon>
        <taxon>Opuntioideae</taxon>
        <taxon>Opuntia</taxon>
    </lineage>
</organism>
<evidence type="ECO:0000259" key="3">
    <source>
        <dbReference type="PROSITE" id="PS50181"/>
    </source>
</evidence>
<feature type="region of interest" description="Disordered" evidence="1">
    <location>
        <begin position="89"/>
        <end position="108"/>
    </location>
</feature>
<accession>A0A7C9DSD7</accession>
<keyword evidence="2" id="KW-1133">Transmembrane helix</keyword>
<evidence type="ECO:0000256" key="1">
    <source>
        <dbReference type="SAM" id="MobiDB-lite"/>
    </source>
</evidence>
<dbReference type="SUPFAM" id="SSF81383">
    <property type="entry name" value="F-box domain"/>
    <property type="match status" value="1"/>
</dbReference>
<dbReference type="Gene3D" id="1.20.1280.50">
    <property type="match status" value="1"/>
</dbReference>
<keyword evidence="2" id="KW-0472">Membrane</keyword>
<keyword evidence="2" id="KW-0812">Transmembrane</keyword>
<feature type="domain" description="F-box" evidence="3">
    <location>
        <begin position="106"/>
        <end position="152"/>
    </location>
</feature>
<reference evidence="4" key="1">
    <citation type="journal article" date="2013" name="J. Plant Res.">
        <title>Effect of fungi and light on seed germination of three Opuntia species from semiarid lands of central Mexico.</title>
        <authorList>
            <person name="Delgado-Sanchez P."/>
            <person name="Jimenez-Bremont J.F."/>
            <person name="Guerrero-Gonzalez Mde L."/>
            <person name="Flores J."/>
        </authorList>
    </citation>
    <scope>NUCLEOTIDE SEQUENCE</scope>
    <source>
        <tissue evidence="4">Cladode</tissue>
    </source>
</reference>
<dbReference type="EMBL" id="GISG01151083">
    <property type="protein sequence ID" value="MBA4647603.1"/>
    <property type="molecule type" value="Transcribed_RNA"/>
</dbReference>
<reference evidence="4" key="2">
    <citation type="submission" date="2020-07" db="EMBL/GenBank/DDBJ databases">
        <authorList>
            <person name="Vera ALvarez R."/>
            <person name="Arias-Moreno D.M."/>
            <person name="Jimenez-Jacinto V."/>
            <person name="Jimenez-Bremont J.F."/>
            <person name="Swaminathan K."/>
            <person name="Moose S.P."/>
            <person name="Guerrero-Gonzalez M.L."/>
            <person name="Marino-Ramirez L."/>
            <person name="Landsman D."/>
            <person name="Rodriguez-Kessler M."/>
            <person name="Delgado-Sanchez P."/>
        </authorList>
    </citation>
    <scope>NUCLEOTIDE SEQUENCE</scope>
    <source>
        <tissue evidence="4">Cladode</tissue>
    </source>
</reference>